<evidence type="ECO:0000256" key="1">
    <source>
        <dbReference type="ARBA" id="ARBA00005058"/>
    </source>
</evidence>
<dbReference type="EC" id="2.4.2.1" evidence="3"/>
<dbReference type="NCBIfam" id="TIGR01697">
    <property type="entry name" value="PNPH-PUNA-XAPA"/>
    <property type="match status" value="1"/>
</dbReference>
<dbReference type="GO" id="GO:0005737">
    <property type="term" value="C:cytoplasm"/>
    <property type="evidence" value="ECO:0007669"/>
    <property type="project" value="TreeGrafter"/>
</dbReference>
<evidence type="ECO:0000256" key="6">
    <source>
        <dbReference type="ARBA" id="ARBA00031036"/>
    </source>
</evidence>
<dbReference type="UniPathway" id="UPA00606"/>
<evidence type="ECO:0000256" key="7">
    <source>
        <dbReference type="PIRSR" id="PIRSR000477-2"/>
    </source>
</evidence>
<dbReference type="CDD" id="cd09009">
    <property type="entry name" value="PNP-EcPNPII_like"/>
    <property type="match status" value="1"/>
</dbReference>
<dbReference type="GO" id="GO:0004731">
    <property type="term" value="F:purine-nucleoside phosphorylase activity"/>
    <property type="evidence" value="ECO:0007669"/>
    <property type="project" value="UniProtKB-EC"/>
</dbReference>
<evidence type="ECO:0000313" key="10">
    <source>
        <dbReference type="Proteomes" id="UP000229554"/>
    </source>
</evidence>
<comment type="similarity">
    <text evidence="2">Belongs to the PNP/MTAP phosphorylase family.</text>
</comment>
<evidence type="ECO:0000256" key="2">
    <source>
        <dbReference type="ARBA" id="ARBA00006751"/>
    </source>
</evidence>
<gene>
    <name evidence="9" type="ORF">COU88_02095</name>
</gene>
<feature type="binding site" evidence="7">
    <location>
        <begin position="77"/>
        <end position="79"/>
    </location>
    <ligand>
        <name>phosphate</name>
        <dbReference type="ChEBI" id="CHEBI:43474"/>
    </ligand>
</feature>
<evidence type="ECO:0000256" key="3">
    <source>
        <dbReference type="ARBA" id="ARBA00011886"/>
    </source>
</evidence>
<comment type="caution">
    <text evidence="9">The sequence shown here is derived from an EMBL/GenBank/DDBJ whole genome shotgun (WGS) entry which is preliminary data.</text>
</comment>
<evidence type="ECO:0000256" key="5">
    <source>
        <dbReference type="ARBA" id="ARBA00022679"/>
    </source>
</evidence>
<dbReference type="GO" id="GO:0009116">
    <property type="term" value="P:nucleoside metabolic process"/>
    <property type="evidence" value="ECO:0007669"/>
    <property type="project" value="InterPro"/>
</dbReference>
<dbReference type="Gene3D" id="3.40.50.1580">
    <property type="entry name" value="Nucleoside phosphorylase domain"/>
    <property type="match status" value="1"/>
</dbReference>
<feature type="binding site" evidence="7">
    <location>
        <position position="184"/>
    </location>
    <ligand>
        <name>a purine D-ribonucleoside</name>
        <dbReference type="ChEBI" id="CHEBI:142355"/>
    </ligand>
</feature>
<reference evidence="10" key="1">
    <citation type="submission" date="2017-09" db="EMBL/GenBank/DDBJ databases">
        <title>Depth-based differentiation of microbial function through sediment-hosted aquifers and enrichment of novel symbionts in the deep terrestrial subsurface.</title>
        <authorList>
            <person name="Probst A.J."/>
            <person name="Ladd B."/>
            <person name="Jarett J.K."/>
            <person name="Geller-Mcgrath D.E."/>
            <person name="Sieber C.M.K."/>
            <person name="Emerson J.B."/>
            <person name="Anantharaman K."/>
            <person name="Thomas B.C."/>
            <person name="Malmstrom R."/>
            <person name="Stieglmeier M."/>
            <person name="Klingl A."/>
            <person name="Woyke T."/>
            <person name="Ryan C.M."/>
            <person name="Banfield J.F."/>
        </authorList>
    </citation>
    <scope>NUCLEOTIDE SEQUENCE [LARGE SCALE GENOMIC DNA]</scope>
</reference>
<proteinExistence type="inferred from homology"/>
<evidence type="ECO:0000313" key="9">
    <source>
        <dbReference type="EMBL" id="PJE62973.1"/>
    </source>
</evidence>
<dbReference type="InterPro" id="IPR011268">
    <property type="entry name" value="Purine_phosphorylase"/>
</dbReference>
<dbReference type="EMBL" id="PFED01000087">
    <property type="protein sequence ID" value="PJE62973.1"/>
    <property type="molecule type" value="Genomic_DNA"/>
</dbReference>
<dbReference type="PIRSF" id="PIRSF000477">
    <property type="entry name" value="PurNPase"/>
    <property type="match status" value="1"/>
</dbReference>
<keyword evidence="5" id="KW-0808">Transferase</keyword>
<sequence>MFTLEKSFAILKKAIPHFPDTVLMLGSGWNLILERKERMYDMSYSDLFGVTSTVPGHEGHLVVVDIGGRKVACMSGRFHTYEGHSGSDATLPIKLFQKASAKTLIVTSASGALNEKYAVGDIIILSDLLTLFLGGYNPLVGANFVDMSSVFDAELATKAKAICVKNKFSFHEGVYSYVRGPHYETPADKIALRFLGADVVGMSTVPEVLMAKSLNMRVLGLSFVTNLAFVKHDHKEVLFQATKASSRMKLLLEGVLQK</sequence>
<evidence type="ECO:0000259" key="8">
    <source>
        <dbReference type="Pfam" id="PF01048"/>
    </source>
</evidence>
<dbReference type="Proteomes" id="UP000229554">
    <property type="component" value="Unassembled WGS sequence"/>
</dbReference>
<feature type="binding site" evidence="7">
    <location>
        <position position="226"/>
    </location>
    <ligand>
        <name>a purine D-ribonucleoside</name>
        <dbReference type="ChEBI" id="CHEBI:142355"/>
    </ligand>
</feature>
<comment type="pathway">
    <text evidence="1">Purine metabolism; purine nucleoside salvage.</text>
</comment>
<dbReference type="PANTHER" id="PTHR11904:SF9">
    <property type="entry name" value="PURINE NUCLEOSIDE PHOSPHORYLASE-RELATED"/>
    <property type="match status" value="1"/>
</dbReference>
<dbReference type="NCBIfam" id="NF006054">
    <property type="entry name" value="PRK08202.1"/>
    <property type="match status" value="1"/>
</dbReference>
<dbReference type="Pfam" id="PF01048">
    <property type="entry name" value="PNP_UDP_1"/>
    <property type="match status" value="1"/>
</dbReference>
<dbReference type="InterPro" id="IPR035994">
    <property type="entry name" value="Nucleoside_phosphorylase_sf"/>
</dbReference>
<dbReference type="InterPro" id="IPR000845">
    <property type="entry name" value="Nucleoside_phosphorylase_d"/>
</dbReference>
<name>A0A2M8KST7_9BACT</name>
<evidence type="ECO:0000256" key="4">
    <source>
        <dbReference type="ARBA" id="ARBA00022676"/>
    </source>
</evidence>
<dbReference type="PANTHER" id="PTHR11904">
    <property type="entry name" value="METHYLTHIOADENOSINE/PURINE NUCLEOSIDE PHOSPHORYLASE"/>
    <property type="match status" value="1"/>
</dbReference>
<feature type="binding site" evidence="7">
    <location>
        <position position="27"/>
    </location>
    <ligand>
        <name>phosphate</name>
        <dbReference type="ChEBI" id="CHEBI:43474"/>
    </ligand>
</feature>
<feature type="binding site" evidence="7">
    <location>
        <position position="203"/>
    </location>
    <ligand>
        <name>phosphate</name>
        <dbReference type="ChEBI" id="CHEBI:43474"/>
    </ligand>
</feature>
<dbReference type="SUPFAM" id="SSF53167">
    <property type="entry name" value="Purine and uridine phosphorylases"/>
    <property type="match status" value="1"/>
</dbReference>
<dbReference type="AlphaFoldDB" id="A0A2M8KST7"/>
<accession>A0A2M8KST7</accession>
<protein>
    <recommendedName>
        <fullName evidence="3">purine-nucleoside phosphorylase</fullName>
        <ecNumber evidence="3">2.4.2.1</ecNumber>
    </recommendedName>
    <alternativeName>
        <fullName evidence="6">Inosine-guanosine phosphorylase</fullName>
    </alternativeName>
</protein>
<organism evidence="9 10">
    <name type="scientific">Candidatus Roizmanbacteria bacterium CG10_big_fil_rev_8_21_14_0_10_39_6</name>
    <dbReference type="NCBI Taxonomy" id="1974853"/>
    <lineage>
        <taxon>Bacteria</taxon>
        <taxon>Candidatus Roizmaniibacteriota</taxon>
    </lineage>
</organism>
<feature type="binding site" evidence="7">
    <location>
        <position position="57"/>
    </location>
    <ligand>
        <name>phosphate</name>
        <dbReference type="ChEBI" id="CHEBI:43474"/>
    </ligand>
</feature>
<keyword evidence="4" id="KW-0328">Glycosyltransferase</keyword>
<feature type="binding site" evidence="7">
    <location>
        <position position="109"/>
    </location>
    <ligand>
        <name>phosphate</name>
        <dbReference type="ChEBI" id="CHEBI:43474"/>
    </ligand>
</feature>
<feature type="domain" description="Nucleoside phosphorylase" evidence="8">
    <location>
        <begin position="46"/>
        <end position="256"/>
    </location>
</feature>